<dbReference type="AlphaFoldDB" id="A0A250KU41"/>
<organism evidence="1 2">
    <name type="scientific">Methylocaldum marinum</name>
    <dbReference type="NCBI Taxonomy" id="1432792"/>
    <lineage>
        <taxon>Bacteria</taxon>
        <taxon>Pseudomonadati</taxon>
        <taxon>Pseudomonadota</taxon>
        <taxon>Gammaproteobacteria</taxon>
        <taxon>Methylococcales</taxon>
        <taxon>Methylococcaceae</taxon>
        <taxon>Methylocaldum</taxon>
    </lineage>
</organism>
<protein>
    <submittedName>
        <fullName evidence="1">Uncharacterized protein</fullName>
    </submittedName>
</protein>
<evidence type="ECO:0000313" key="2">
    <source>
        <dbReference type="Proteomes" id="UP000266313"/>
    </source>
</evidence>
<dbReference type="EMBL" id="AP017928">
    <property type="protein sequence ID" value="BBA35178.1"/>
    <property type="molecule type" value="Genomic_DNA"/>
</dbReference>
<dbReference type="Proteomes" id="UP000266313">
    <property type="component" value="Chromosome"/>
</dbReference>
<reference evidence="1 2" key="1">
    <citation type="submission" date="2016-12" db="EMBL/GenBank/DDBJ databases">
        <title>Genome sequencing of Methylocaldum marinum.</title>
        <authorList>
            <person name="Takeuchi M."/>
            <person name="Kamagata Y."/>
            <person name="Hiraoka S."/>
            <person name="Oshima K."/>
            <person name="Hattori M."/>
            <person name="Iwasaki W."/>
        </authorList>
    </citation>
    <scope>NUCLEOTIDE SEQUENCE [LARGE SCALE GENOMIC DNA]</scope>
    <source>
        <strain evidence="1 2">S8</strain>
    </source>
</reference>
<proteinExistence type="predicted"/>
<evidence type="ECO:0000313" key="1">
    <source>
        <dbReference type="EMBL" id="BBA35178.1"/>
    </source>
</evidence>
<keyword evidence="2" id="KW-1185">Reference proteome</keyword>
<accession>A0A250KU41</accession>
<sequence>MVVSSKFLGATDMNRLEPSIAGREGRDERPPPVRIIRLIYDGGGLRRIISRQLGCFPDLDVKRAQGESEAAFRRRAGLTRGGSDPG</sequence>
<gene>
    <name evidence="1" type="ORF">sS8_3235</name>
</gene>
<name>A0A250KU41_9GAMM</name>
<dbReference type="KEGG" id="mmai:sS8_3235"/>